<feature type="domain" description="C4-type zinc ribbon" evidence="2">
    <location>
        <begin position="203"/>
        <end position="237"/>
    </location>
</feature>
<dbReference type="RefSeq" id="WP_114926799.1">
    <property type="nucleotide sequence ID" value="NZ_CP031229.1"/>
</dbReference>
<dbReference type="InterPro" id="IPR052376">
    <property type="entry name" value="Oxidative_Scav/Glycosyltrans"/>
</dbReference>
<evidence type="ECO:0000259" key="3">
    <source>
        <dbReference type="Pfam" id="PF24481"/>
    </source>
</evidence>
<dbReference type="AlphaFoldDB" id="A0A345NJ25"/>
<dbReference type="Gene3D" id="1.10.287.1490">
    <property type="match status" value="1"/>
</dbReference>
<dbReference type="EMBL" id="CP031229">
    <property type="protein sequence ID" value="AXH95033.1"/>
    <property type="molecule type" value="Genomic_DNA"/>
</dbReference>
<evidence type="ECO:0000313" key="5">
    <source>
        <dbReference type="Proteomes" id="UP000253790"/>
    </source>
</evidence>
<evidence type="ECO:0000259" key="2">
    <source>
        <dbReference type="Pfam" id="PF02591"/>
    </source>
</evidence>
<dbReference type="InterPro" id="IPR003743">
    <property type="entry name" value="Zf-RING_7"/>
</dbReference>
<dbReference type="Pfam" id="PF02591">
    <property type="entry name" value="Zn_ribbon_9"/>
    <property type="match status" value="1"/>
</dbReference>
<accession>A0A345NJ25</accession>
<reference evidence="4 5" key="1">
    <citation type="submission" date="2018-07" db="EMBL/GenBank/DDBJ databases">
        <title>Complete genome sequencing of Ornithinimicrobium sp. AMA3305.</title>
        <authorList>
            <person name="Bae J.-W."/>
        </authorList>
    </citation>
    <scope>NUCLEOTIDE SEQUENCE [LARGE SCALE GENOMIC DNA]</scope>
    <source>
        <strain evidence="4 5">AMA3305</strain>
    </source>
</reference>
<dbReference type="InterPro" id="IPR056003">
    <property type="entry name" value="CT398_CC_hairpin"/>
</dbReference>
<dbReference type="OrthoDB" id="9784388at2"/>
<feature type="domain" description="CT398-like coiled coil hairpin" evidence="3">
    <location>
        <begin position="15"/>
        <end position="193"/>
    </location>
</feature>
<name>A0A345NJ25_9MICO</name>
<dbReference type="PANTHER" id="PTHR39082">
    <property type="entry name" value="PHOSPHOLIPASE C-BETA-2-RELATED"/>
    <property type="match status" value="1"/>
</dbReference>
<feature type="compositionally biased region" description="Basic and acidic residues" evidence="1">
    <location>
        <begin position="75"/>
        <end position="87"/>
    </location>
</feature>
<sequence>MKAAPQMQARLLELLAIDTRLDQLDHRIRTLPELVDIARMEGEAADLEAEVVRAQTVLSDLEREVARAEAAVQQVRDRTERNQKRLDSGAGSAKDLQGMQHELQSLARRQTVLEDEELEVMERVEEAQGEADEARLRLSGHATRLEELRAARDEKTATTTAEREEVAGGRDAVVADLSEELLALYERVRAHSGSGAAALVQRRCDGCRLELNAVDLSRIRSADEDEVLRCEECGRILVRTAESGL</sequence>
<dbReference type="Pfam" id="PF24481">
    <property type="entry name" value="CT398_CC"/>
    <property type="match status" value="1"/>
</dbReference>
<proteinExistence type="predicted"/>
<organism evidence="4 5">
    <name type="scientific">Ornithinimicrobium avium</name>
    <dbReference type="NCBI Taxonomy" id="2283195"/>
    <lineage>
        <taxon>Bacteria</taxon>
        <taxon>Bacillati</taxon>
        <taxon>Actinomycetota</taxon>
        <taxon>Actinomycetes</taxon>
        <taxon>Micrococcales</taxon>
        <taxon>Ornithinimicrobiaceae</taxon>
        <taxon>Ornithinimicrobium</taxon>
    </lineage>
</organism>
<dbReference type="KEGG" id="orn:DV701_01620"/>
<dbReference type="Proteomes" id="UP000253790">
    <property type="component" value="Chromosome"/>
</dbReference>
<dbReference type="SUPFAM" id="SSF57997">
    <property type="entry name" value="Tropomyosin"/>
    <property type="match status" value="1"/>
</dbReference>
<evidence type="ECO:0000313" key="4">
    <source>
        <dbReference type="EMBL" id="AXH95033.1"/>
    </source>
</evidence>
<dbReference type="PANTHER" id="PTHR39082:SF1">
    <property type="entry name" value="SCAVENGER RECEPTOR CLASS A MEMBER 3"/>
    <property type="match status" value="1"/>
</dbReference>
<protein>
    <submittedName>
        <fullName evidence="4">Uncharacterized protein</fullName>
    </submittedName>
</protein>
<evidence type="ECO:0000256" key="1">
    <source>
        <dbReference type="SAM" id="MobiDB-lite"/>
    </source>
</evidence>
<keyword evidence="5" id="KW-1185">Reference proteome</keyword>
<feature type="region of interest" description="Disordered" evidence="1">
    <location>
        <begin position="74"/>
        <end position="96"/>
    </location>
</feature>
<gene>
    <name evidence="4" type="ORF">DV701_01620</name>
</gene>